<feature type="domain" description="HTH tetR-type" evidence="5">
    <location>
        <begin position="9"/>
        <end position="69"/>
    </location>
</feature>
<evidence type="ECO:0000256" key="3">
    <source>
        <dbReference type="ARBA" id="ARBA00023163"/>
    </source>
</evidence>
<sequence length="191" mass="20230">MIGMARPKSFDSDAALDAAIGVFREHGFEGTSAQMLVDAMGIGRQSLYDTFGDKWLLYQRALRRYSQDEIGAHRAAMTSGARAIEGLHAMIDRVVADAALPCLGVGSIAEFGCSRPELAEISGAADRALRRAVIAQVEAAQEQGDVAADIDPDTVATYMVASFAGIRIAARAGAGPAQMRALGEMTKRALR</sequence>
<dbReference type="InterPro" id="IPR001647">
    <property type="entry name" value="HTH_TetR"/>
</dbReference>
<dbReference type="PANTHER" id="PTHR47506">
    <property type="entry name" value="TRANSCRIPTIONAL REGULATORY PROTEIN"/>
    <property type="match status" value="1"/>
</dbReference>
<accession>W0A481</accession>
<gene>
    <name evidence="6" type="ORF">NX02_05145</name>
</gene>
<dbReference type="GO" id="GO:0003677">
    <property type="term" value="F:DNA binding"/>
    <property type="evidence" value="ECO:0007669"/>
    <property type="project" value="UniProtKB-UniRule"/>
</dbReference>
<dbReference type="STRING" id="1123269.NX02_05145"/>
<keyword evidence="7" id="KW-1185">Reference proteome</keyword>
<dbReference type="EMBL" id="CP006644">
    <property type="protein sequence ID" value="AHE52769.1"/>
    <property type="molecule type" value="Genomic_DNA"/>
</dbReference>
<dbReference type="HOGENOM" id="CLU_069356_28_0_5"/>
<reference evidence="6 7" key="1">
    <citation type="submission" date="2013-07" db="EMBL/GenBank/DDBJ databases">
        <title>Completed genome of Sphingomonas sanxanigenens NX02.</title>
        <authorList>
            <person name="Ma T."/>
            <person name="Huang H."/>
            <person name="Wu M."/>
            <person name="Li X."/>
            <person name="Li G."/>
        </authorList>
    </citation>
    <scope>NUCLEOTIDE SEQUENCE [LARGE SCALE GENOMIC DNA]</scope>
    <source>
        <strain evidence="6 7">NX02</strain>
    </source>
</reference>
<evidence type="ECO:0000313" key="6">
    <source>
        <dbReference type="EMBL" id="AHE52769.1"/>
    </source>
</evidence>
<dbReference type="InterPro" id="IPR036271">
    <property type="entry name" value="Tet_transcr_reg_TetR-rel_C_sf"/>
</dbReference>
<dbReference type="Gene3D" id="1.10.10.60">
    <property type="entry name" value="Homeodomain-like"/>
    <property type="match status" value="1"/>
</dbReference>
<dbReference type="Pfam" id="PF00440">
    <property type="entry name" value="TetR_N"/>
    <property type="match status" value="1"/>
</dbReference>
<dbReference type="Gene3D" id="1.10.357.10">
    <property type="entry name" value="Tetracycline Repressor, domain 2"/>
    <property type="match status" value="1"/>
</dbReference>
<name>W0A481_9SPHN</name>
<evidence type="ECO:0000313" key="7">
    <source>
        <dbReference type="Proteomes" id="UP000018851"/>
    </source>
</evidence>
<dbReference type="PATRIC" id="fig|1123269.5.peg.1001"/>
<evidence type="ECO:0000256" key="4">
    <source>
        <dbReference type="PROSITE-ProRule" id="PRU00335"/>
    </source>
</evidence>
<keyword evidence="3" id="KW-0804">Transcription</keyword>
<dbReference type="Proteomes" id="UP000018851">
    <property type="component" value="Chromosome"/>
</dbReference>
<dbReference type="InterPro" id="IPR011075">
    <property type="entry name" value="TetR_C"/>
</dbReference>
<evidence type="ECO:0000256" key="2">
    <source>
        <dbReference type="ARBA" id="ARBA00023125"/>
    </source>
</evidence>
<keyword evidence="1" id="KW-0805">Transcription regulation</keyword>
<protein>
    <recommendedName>
        <fullName evidence="5">HTH tetR-type domain-containing protein</fullName>
    </recommendedName>
</protein>
<evidence type="ECO:0000256" key="1">
    <source>
        <dbReference type="ARBA" id="ARBA00023015"/>
    </source>
</evidence>
<dbReference type="InterPro" id="IPR009057">
    <property type="entry name" value="Homeodomain-like_sf"/>
</dbReference>
<feature type="DNA-binding region" description="H-T-H motif" evidence="4">
    <location>
        <begin position="32"/>
        <end position="51"/>
    </location>
</feature>
<keyword evidence="2 4" id="KW-0238">DNA-binding</keyword>
<dbReference type="SUPFAM" id="SSF48498">
    <property type="entry name" value="Tetracyclin repressor-like, C-terminal domain"/>
    <property type="match status" value="1"/>
</dbReference>
<evidence type="ECO:0000259" key="5">
    <source>
        <dbReference type="PROSITE" id="PS50977"/>
    </source>
</evidence>
<dbReference type="PROSITE" id="PS50977">
    <property type="entry name" value="HTH_TETR_2"/>
    <property type="match status" value="1"/>
</dbReference>
<dbReference type="eggNOG" id="COG1309">
    <property type="taxonomic scope" value="Bacteria"/>
</dbReference>
<dbReference type="Pfam" id="PF16925">
    <property type="entry name" value="TetR_C_13"/>
    <property type="match status" value="1"/>
</dbReference>
<organism evidence="6 7">
    <name type="scientific">Sphingomonas sanxanigenens DSM 19645 = NX02</name>
    <dbReference type="NCBI Taxonomy" id="1123269"/>
    <lineage>
        <taxon>Bacteria</taxon>
        <taxon>Pseudomonadati</taxon>
        <taxon>Pseudomonadota</taxon>
        <taxon>Alphaproteobacteria</taxon>
        <taxon>Sphingomonadales</taxon>
        <taxon>Sphingomonadaceae</taxon>
        <taxon>Sphingomonas</taxon>
    </lineage>
</organism>
<dbReference type="AlphaFoldDB" id="W0A481"/>
<proteinExistence type="predicted"/>
<dbReference type="KEGG" id="ssan:NX02_05145"/>
<dbReference type="PANTHER" id="PTHR47506:SF1">
    <property type="entry name" value="HTH-TYPE TRANSCRIPTIONAL REGULATOR YJDC"/>
    <property type="match status" value="1"/>
</dbReference>
<dbReference type="SUPFAM" id="SSF46689">
    <property type="entry name" value="Homeodomain-like"/>
    <property type="match status" value="1"/>
</dbReference>